<dbReference type="SUPFAM" id="SSF55961">
    <property type="entry name" value="Bet v1-like"/>
    <property type="match status" value="1"/>
</dbReference>
<organism evidence="3 4">
    <name type="scientific">Mycobacteroides immunogenum</name>
    <dbReference type="NCBI Taxonomy" id="83262"/>
    <lineage>
        <taxon>Bacteria</taxon>
        <taxon>Bacillati</taxon>
        <taxon>Actinomycetota</taxon>
        <taxon>Actinomycetes</taxon>
        <taxon>Mycobacteriales</taxon>
        <taxon>Mycobacteriaceae</taxon>
        <taxon>Mycobacteroides</taxon>
    </lineage>
</organism>
<sequence length="215" mass="23393">MIDVQHQLNAVRRTVGTKTFQARQARVVTVSQTYDTDAVDLWDACTNVERIARWFLPITGELRLGGHYSLEGNASGTVLSCDAPRSFSATWEAMGEVSWIEVTISPEPENPEDRAIFTLEHIFHIGDDDEHWQQFGPGAVGVGWDSGLLGLAGYLASPGDRITPEEGAAWVATEEGRAFMAASSDLWFGAAVASGMDPVRAREMADRTTEAYTAG</sequence>
<protein>
    <submittedName>
        <fullName evidence="3">Polyketide cyclase</fullName>
    </submittedName>
</protein>
<proteinExistence type="inferred from homology"/>
<dbReference type="Gene3D" id="3.30.530.20">
    <property type="match status" value="1"/>
</dbReference>
<gene>
    <name evidence="3" type="ORF">AWB85_09655</name>
</gene>
<dbReference type="InterPro" id="IPR023393">
    <property type="entry name" value="START-like_dom_sf"/>
</dbReference>
<dbReference type="CDD" id="cd08899">
    <property type="entry name" value="SRPBCC_CalC_Aha1-like_6"/>
    <property type="match status" value="1"/>
</dbReference>
<evidence type="ECO:0000256" key="1">
    <source>
        <dbReference type="ARBA" id="ARBA00006817"/>
    </source>
</evidence>
<feature type="domain" description="Activator of Hsp90 ATPase homologue 1/2-like C-terminal" evidence="2">
    <location>
        <begin position="37"/>
        <end position="110"/>
    </location>
</feature>
<dbReference type="Proteomes" id="UP000186919">
    <property type="component" value="Unassembled WGS sequence"/>
</dbReference>
<dbReference type="AlphaFoldDB" id="A0A179V8P2"/>
<comment type="similarity">
    <text evidence="1">Belongs to the AHA1 family.</text>
</comment>
<name>A0A179V8P2_9MYCO</name>
<reference evidence="3 4" key="1">
    <citation type="submission" date="2016-01" db="EMBL/GenBank/DDBJ databases">
        <title>Mycobacterium immunogenum strain CD11_6 genome sequencing and assembly.</title>
        <authorList>
            <person name="Kaur G."/>
            <person name="Nair G.R."/>
            <person name="Mayilraj S."/>
        </authorList>
    </citation>
    <scope>NUCLEOTIDE SEQUENCE [LARGE SCALE GENOMIC DNA]</scope>
    <source>
        <strain evidence="3 4">CD11-6</strain>
    </source>
</reference>
<evidence type="ECO:0000259" key="2">
    <source>
        <dbReference type="Pfam" id="PF08327"/>
    </source>
</evidence>
<evidence type="ECO:0000313" key="3">
    <source>
        <dbReference type="EMBL" id="OAT68104.1"/>
    </source>
</evidence>
<evidence type="ECO:0000313" key="4">
    <source>
        <dbReference type="Proteomes" id="UP000186919"/>
    </source>
</evidence>
<dbReference type="EMBL" id="LQYE01000027">
    <property type="protein sequence ID" value="OAT68104.1"/>
    <property type="molecule type" value="Genomic_DNA"/>
</dbReference>
<comment type="caution">
    <text evidence="3">The sequence shown here is derived from an EMBL/GenBank/DDBJ whole genome shotgun (WGS) entry which is preliminary data.</text>
</comment>
<dbReference type="Pfam" id="PF08327">
    <property type="entry name" value="AHSA1"/>
    <property type="match status" value="1"/>
</dbReference>
<accession>A0A179V8P2</accession>
<dbReference type="RefSeq" id="WP_064631019.1">
    <property type="nucleotide sequence ID" value="NZ_LQYE01000027.1"/>
</dbReference>
<dbReference type="InterPro" id="IPR013538">
    <property type="entry name" value="ASHA1/2-like_C"/>
</dbReference>